<dbReference type="OrthoDB" id="19653at2759"/>
<keyword evidence="4" id="KW-1015">Disulfide bond</keyword>
<dbReference type="PROSITE" id="PS00122">
    <property type="entry name" value="CARBOXYLESTERASE_B_1"/>
    <property type="match status" value="1"/>
</dbReference>
<keyword evidence="5" id="KW-0325">Glycoprotein</keyword>
<evidence type="ECO:0000256" key="2">
    <source>
        <dbReference type="ARBA" id="ARBA00022487"/>
    </source>
</evidence>
<evidence type="ECO:0000256" key="1">
    <source>
        <dbReference type="ARBA" id="ARBA00005964"/>
    </source>
</evidence>
<dbReference type="PROSITE" id="PS00941">
    <property type="entry name" value="CARBOXYLESTERASE_B_2"/>
    <property type="match status" value="1"/>
</dbReference>
<proteinExistence type="inferred from homology"/>
<evidence type="ECO:0000313" key="9">
    <source>
        <dbReference type="RefSeq" id="XP_025832484.1"/>
    </source>
</evidence>
<dbReference type="EC" id="3.1.1.-" evidence="6"/>
<dbReference type="InterPro" id="IPR029058">
    <property type="entry name" value="AB_hydrolase_fold"/>
</dbReference>
<evidence type="ECO:0000256" key="6">
    <source>
        <dbReference type="RuleBase" id="RU361235"/>
    </source>
</evidence>
<dbReference type="PANTHER" id="PTHR11559">
    <property type="entry name" value="CARBOXYLESTERASE"/>
    <property type="match status" value="1"/>
</dbReference>
<dbReference type="GO" id="GO:0052689">
    <property type="term" value="F:carboxylic ester hydrolase activity"/>
    <property type="evidence" value="ECO:0007669"/>
    <property type="project" value="UniProtKB-KW"/>
</dbReference>
<dbReference type="InterPro" id="IPR050309">
    <property type="entry name" value="Type-B_Carboxylest/Lipase"/>
</dbReference>
<dbReference type="Gene3D" id="3.40.50.1820">
    <property type="entry name" value="alpha/beta hydrolase"/>
    <property type="match status" value="1"/>
</dbReference>
<dbReference type="InterPro" id="IPR019819">
    <property type="entry name" value="Carboxylesterase_B_CS"/>
</dbReference>
<evidence type="ECO:0000256" key="3">
    <source>
        <dbReference type="ARBA" id="ARBA00022801"/>
    </source>
</evidence>
<dbReference type="AlphaFoldDB" id="A0A7F5R943"/>
<dbReference type="RefSeq" id="XP_025832484.1">
    <property type="nucleotide sequence ID" value="XM_025976699.1"/>
</dbReference>
<sequence>MTSLTVATAVLLSTLCLLLSNEASGYNLTVETKHGYVRGYEAISLANSNVTYYAFQGVPYGKPPVGSLRFQDPQPVPSWEGVINATSFKPTCAALETGRVAAGSEDCLYVNVYVPKTNKDNEELLLPVVVWFHGGGFTRGSSRNNPSYMIEKPLIVVTVSYRLGIMGFLSTLDKNAWGNAGLKDQSLALQFVKSNILHFGGNPNRVTIFGQSAGSASVEYQIVSPKSAGLFSQAIASSGSTLNEWGFNKNPLELTIRFARWFNITSNDTKEIVAGLQKIDWETLILNSQVYGKFLPSVEAESPNAFVSQSTYDLWSAGKFNKVPFLRGYNNEEGSYGKNSYTRYGNDSKTIIPAGLNMDLNSPEANEVINIITERYFPGKSYYNFTNAINFMTQHYFVRGIRKTSRDYVNSSTPLFFYKFTYVTKENYTRGANGGAGHAEEGVYVWYSRKLLNDEDVLMKDRHTTFLSNFIIYGHPTPKKDPLLQNITWPEASEGIQSVDDIRYIEIGRNLVPGINPDHEDFLFWRNLFRKYAKSTVYSY</sequence>
<feature type="chain" id="PRO_5029037560" description="Carboxylic ester hydrolase" evidence="6">
    <location>
        <begin position="26"/>
        <end position="540"/>
    </location>
</feature>
<dbReference type="SUPFAM" id="SSF53474">
    <property type="entry name" value="alpha/beta-Hydrolases"/>
    <property type="match status" value="1"/>
</dbReference>
<keyword evidence="2" id="KW-0719">Serine esterase</keyword>
<dbReference type="InterPro" id="IPR019826">
    <property type="entry name" value="Carboxylesterase_B_AS"/>
</dbReference>
<dbReference type="InParanoid" id="A0A7F5R943"/>
<evidence type="ECO:0000313" key="8">
    <source>
        <dbReference type="Proteomes" id="UP000192223"/>
    </source>
</evidence>
<evidence type="ECO:0000256" key="4">
    <source>
        <dbReference type="ARBA" id="ARBA00023157"/>
    </source>
</evidence>
<comment type="similarity">
    <text evidence="1 6">Belongs to the type-B carboxylesterase/lipase family.</text>
</comment>
<reference evidence="9" key="1">
    <citation type="submission" date="2025-08" db="UniProtKB">
        <authorList>
            <consortium name="RefSeq"/>
        </authorList>
    </citation>
    <scope>IDENTIFICATION</scope>
    <source>
        <tissue evidence="9">Entire body</tissue>
    </source>
</reference>
<evidence type="ECO:0000259" key="7">
    <source>
        <dbReference type="Pfam" id="PF00135"/>
    </source>
</evidence>
<keyword evidence="6" id="KW-0732">Signal</keyword>
<dbReference type="Pfam" id="PF00135">
    <property type="entry name" value="COesterase"/>
    <property type="match status" value="1"/>
</dbReference>
<feature type="domain" description="Carboxylesterase type B" evidence="7">
    <location>
        <begin position="29"/>
        <end position="492"/>
    </location>
</feature>
<dbReference type="Proteomes" id="UP000192223">
    <property type="component" value="Unplaced"/>
</dbReference>
<dbReference type="KEGG" id="apln:108735551"/>
<keyword evidence="8" id="KW-1185">Reference proteome</keyword>
<keyword evidence="3 6" id="KW-0378">Hydrolase</keyword>
<protein>
    <recommendedName>
        <fullName evidence="6">Carboxylic ester hydrolase</fullName>
        <ecNumber evidence="6">3.1.1.-</ecNumber>
    </recommendedName>
</protein>
<feature type="signal peptide" evidence="6">
    <location>
        <begin position="1"/>
        <end position="25"/>
    </location>
</feature>
<evidence type="ECO:0000256" key="5">
    <source>
        <dbReference type="ARBA" id="ARBA00023180"/>
    </source>
</evidence>
<dbReference type="GeneID" id="108735551"/>
<accession>A0A7F5R943</accession>
<gene>
    <name evidence="9" type="primary">LOC108735551</name>
</gene>
<organism evidence="8 9">
    <name type="scientific">Agrilus planipennis</name>
    <name type="common">Emerald ash borer</name>
    <name type="synonym">Agrilus marcopoli</name>
    <dbReference type="NCBI Taxonomy" id="224129"/>
    <lineage>
        <taxon>Eukaryota</taxon>
        <taxon>Metazoa</taxon>
        <taxon>Ecdysozoa</taxon>
        <taxon>Arthropoda</taxon>
        <taxon>Hexapoda</taxon>
        <taxon>Insecta</taxon>
        <taxon>Pterygota</taxon>
        <taxon>Neoptera</taxon>
        <taxon>Endopterygota</taxon>
        <taxon>Coleoptera</taxon>
        <taxon>Polyphaga</taxon>
        <taxon>Elateriformia</taxon>
        <taxon>Buprestoidea</taxon>
        <taxon>Buprestidae</taxon>
        <taxon>Agrilinae</taxon>
        <taxon>Agrilus</taxon>
    </lineage>
</organism>
<name>A0A7F5R943_AGRPL</name>
<dbReference type="InterPro" id="IPR002018">
    <property type="entry name" value="CarbesteraseB"/>
</dbReference>